<dbReference type="GO" id="GO:0016887">
    <property type="term" value="F:ATP hydrolysis activity"/>
    <property type="evidence" value="ECO:0007669"/>
    <property type="project" value="InterPro"/>
</dbReference>
<dbReference type="AlphaFoldDB" id="A0A0F4KWK9"/>
<dbReference type="PANTHER" id="PTHR43158">
    <property type="entry name" value="SKFA PEPTIDE EXPORT ATP-BINDING PROTEIN SKFE"/>
    <property type="match status" value="1"/>
</dbReference>
<dbReference type="InterPro" id="IPR003439">
    <property type="entry name" value="ABC_transporter-like_ATP-bd"/>
</dbReference>
<organism evidence="4 5">
    <name type="scientific">Bifidobacterium mellis</name>
    <dbReference type="NCBI Taxonomy" id="1293823"/>
    <lineage>
        <taxon>Bacteria</taxon>
        <taxon>Bacillati</taxon>
        <taxon>Actinomycetota</taxon>
        <taxon>Actinomycetes</taxon>
        <taxon>Bifidobacteriales</taxon>
        <taxon>Bifidobacteriaceae</taxon>
        <taxon>Bifidobacterium</taxon>
    </lineage>
</organism>
<dbReference type="Proteomes" id="UP000033567">
    <property type="component" value="Unassembled WGS sequence"/>
</dbReference>
<dbReference type="PATRIC" id="fig|1684.5.peg.1206"/>
<protein>
    <submittedName>
        <fullName evidence="4">ABC transporter, ATP binding protein</fullName>
    </submittedName>
</protein>
<dbReference type="PROSITE" id="PS50893">
    <property type="entry name" value="ABC_TRANSPORTER_2"/>
    <property type="match status" value="1"/>
</dbReference>
<keyword evidence="2" id="KW-0067">ATP-binding</keyword>
<keyword evidence="5" id="KW-1185">Reference proteome</keyword>
<evidence type="ECO:0000256" key="2">
    <source>
        <dbReference type="ARBA" id="ARBA00022840"/>
    </source>
</evidence>
<dbReference type="Pfam" id="PF00005">
    <property type="entry name" value="ABC_tran"/>
    <property type="match status" value="1"/>
</dbReference>
<reference evidence="4 5" key="1">
    <citation type="submission" date="2014-12" db="EMBL/GenBank/DDBJ databases">
        <title>Comparative genomics of the lactic acid bacteria isolated from the honey bee gut.</title>
        <authorList>
            <person name="Ellegaard K.M."/>
            <person name="Tamarit D."/>
            <person name="Javelind E."/>
            <person name="Olofsson T."/>
            <person name="Andersson S.G."/>
            <person name="Vasquez A."/>
        </authorList>
    </citation>
    <scope>NUCLEOTIDE SEQUENCE [LARGE SCALE GENOMIC DNA]</scope>
    <source>
        <strain evidence="4 5">Bin7</strain>
    </source>
</reference>
<comment type="caution">
    <text evidence="4">The sequence shown here is derived from an EMBL/GenBank/DDBJ whole genome shotgun (WGS) entry which is preliminary data.</text>
</comment>
<evidence type="ECO:0000313" key="5">
    <source>
        <dbReference type="Proteomes" id="UP000033567"/>
    </source>
</evidence>
<dbReference type="SMART" id="SM00382">
    <property type="entry name" value="AAA"/>
    <property type="match status" value="1"/>
</dbReference>
<dbReference type="RefSeq" id="WP_045935616.1">
    <property type="nucleotide sequence ID" value="NZ_KQ033885.1"/>
</dbReference>
<name>A0A0F4KWK9_9BIFI</name>
<dbReference type="Gene3D" id="3.40.50.300">
    <property type="entry name" value="P-loop containing nucleotide triphosphate hydrolases"/>
    <property type="match status" value="1"/>
</dbReference>
<accession>A0A0F4KWK9</accession>
<dbReference type="GO" id="GO:0005524">
    <property type="term" value="F:ATP binding"/>
    <property type="evidence" value="ECO:0007669"/>
    <property type="project" value="UniProtKB-KW"/>
</dbReference>
<dbReference type="EMBL" id="JWMF01000007">
    <property type="protein sequence ID" value="KJY50453.1"/>
    <property type="molecule type" value="Genomic_DNA"/>
</dbReference>
<feature type="domain" description="ABC transporter" evidence="3">
    <location>
        <begin position="3"/>
        <end position="228"/>
    </location>
</feature>
<proteinExistence type="predicted"/>
<keyword evidence="1" id="KW-0547">Nucleotide-binding</keyword>
<evidence type="ECO:0000313" key="4">
    <source>
        <dbReference type="EMBL" id="KJY50453.1"/>
    </source>
</evidence>
<evidence type="ECO:0000259" key="3">
    <source>
        <dbReference type="PROSITE" id="PS50893"/>
    </source>
</evidence>
<evidence type="ECO:0000256" key="1">
    <source>
        <dbReference type="ARBA" id="ARBA00022741"/>
    </source>
</evidence>
<sequence length="286" mass="31560">MSLTVSNVDKSYGKLKALDEISLCFEPGNIYGLFGRNGAGKSTLCNLMAGRALPDQGLIHLDGSDLVSDSRIVRRVALVNETWPYPSRRRIRQAFAMAEGFYGGFDWHLAESILKSFALRLTDTFASLSTGQRQVVKDVIGLCLPVEYLILDEPTTGMDAAARERIYSFLLESYQRRGPTMIIATHIINEVSQLISRVTIIDQGRVLRSFSVDDLSGLGTTVTGRPRDVEGYLAQGDPKLLGRQRIGDLLRVSFEGPVTDEQPKGLIVAPMDLQTYFVQITEGVAQ</sequence>
<dbReference type="CDD" id="cd03230">
    <property type="entry name" value="ABC_DR_subfamily_A"/>
    <property type="match status" value="1"/>
</dbReference>
<dbReference type="InterPro" id="IPR027417">
    <property type="entry name" value="P-loop_NTPase"/>
</dbReference>
<gene>
    <name evidence="4" type="ORF">JF70_11480</name>
</gene>
<dbReference type="SUPFAM" id="SSF52540">
    <property type="entry name" value="P-loop containing nucleoside triphosphate hydrolases"/>
    <property type="match status" value="1"/>
</dbReference>
<dbReference type="InterPro" id="IPR003593">
    <property type="entry name" value="AAA+_ATPase"/>
</dbReference>
<dbReference type="PANTHER" id="PTHR43158:SF5">
    <property type="entry name" value="ABC TRANSPORTER, ATP-BINDING PROTEIN"/>
    <property type="match status" value="1"/>
</dbReference>